<name>A0AAN8QCI2_9TELE</name>
<dbReference type="AlphaFoldDB" id="A0AAN8QCI2"/>
<accession>A0AAN8QCI2</accession>
<dbReference type="EMBL" id="JAGTTL010000028">
    <property type="protein sequence ID" value="KAK6299975.1"/>
    <property type="molecule type" value="Genomic_DNA"/>
</dbReference>
<proteinExistence type="predicted"/>
<evidence type="ECO:0000313" key="3">
    <source>
        <dbReference type="Proteomes" id="UP001356427"/>
    </source>
</evidence>
<evidence type="ECO:0000313" key="2">
    <source>
        <dbReference type="EMBL" id="KAK6299975.1"/>
    </source>
</evidence>
<sequence>MVVSLKQDPENGRSGRTYSNTESRKALSADEEVPMNVPREYGINLFSTTSTRTCTRVNKQHFSLNCLELGVVVARALPLRWTQVSAAVQDVDVLRPRDVQASLGLDTIRQTYIFKKIRTFAMKRPWTLQSCSKGQDRNILSG</sequence>
<feature type="region of interest" description="Disordered" evidence="1">
    <location>
        <begin position="1"/>
        <end position="31"/>
    </location>
</feature>
<gene>
    <name evidence="2" type="ORF">J4Q44_G00300080</name>
</gene>
<keyword evidence="3" id="KW-1185">Reference proteome</keyword>
<protein>
    <submittedName>
        <fullName evidence="2">Uncharacterized protein</fullName>
    </submittedName>
</protein>
<reference evidence="2 3" key="1">
    <citation type="submission" date="2021-04" db="EMBL/GenBank/DDBJ databases">
        <authorList>
            <person name="De Guttry C."/>
            <person name="Zahm M."/>
            <person name="Klopp C."/>
            <person name="Cabau C."/>
            <person name="Louis A."/>
            <person name="Berthelot C."/>
            <person name="Parey E."/>
            <person name="Roest Crollius H."/>
            <person name="Montfort J."/>
            <person name="Robinson-Rechavi M."/>
            <person name="Bucao C."/>
            <person name="Bouchez O."/>
            <person name="Gislard M."/>
            <person name="Lluch J."/>
            <person name="Milhes M."/>
            <person name="Lampietro C."/>
            <person name="Lopez Roques C."/>
            <person name="Donnadieu C."/>
            <person name="Braasch I."/>
            <person name="Desvignes T."/>
            <person name="Postlethwait J."/>
            <person name="Bobe J."/>
            <person name="Wedekind C."/>
            <person name="Guiguen Y."/>
        </authorList>
    </citation>
    <scope>NUCLEOTIDE SEQUENCE [LARGE SCALE GENOMIC DNA]</scope>
    <source>
        <strain evidence="2">Cs_M1</strain>
        <tissue evidence="2">Blood</tissue>
    </source>
</reference>
<dbReference type="Proteomes" id="UP001356427">
    <property type="component" value="Unassembled WGS sequence"/>
</dbReference>
<comment type="caution">
    <text evidence="2">The sequence shown here is derived from an EMBL/GenBank/DDBJ whole genome shotgun (WGS) entry which is preliminary data.</text>
</comment>
<evidence type="ECO:0000256" key="1">
    <source>
        <dbReference type="SAM" id="MobiDB-lite"/>
    </source>
</evidence>
<organism evidence="2 3">
    <name type="scientific">Coregonus suidteri</name>
    <dbReference type="NCBI Taxonomy" id="861788"/>
    <lineage>
        <taxon>Eukaryota</taxon>
        <taxon>Metazoa</taxon>
        <taxon>Chordata</taxon>
        <taxon>Craniata</taxon>
        <taxon>Vertebrata</taxon>
        <taxon>Euteleostomi</taxon>
        <taxon>Actinopterygii</taxon>
        <taxon>Neopterygii</taxon>
        <taxon>Teleostei</taxon>
        <taxon>Protacanthopterygii</taxon>
        <taxon>Salmoniformes</taxon>
        <taxon>Salmonidae</taxon>
        <taxon>Coregoninae</taxon>
        <taxon>Coregonus</taxon>
    </lineage>
</organism>